<dbReference type="GO" id="GO:0005525">
    <property type="term" value="F:GTP binding"/>
    <property type="evidence" value="ECO:0007669"/>
    <property type="project" value="UniProtKB-KW"/>
</dbReference>
<evidence type="ECO:0000313" key="4">
    <source>
        <dbReference type="EMBL" id="KAF9533688.1"/>
    </source>
</evidence>
<keyword evidence="4" id="KW-0378">Hydrolase</keyword>
<proteinExistence type="inferred from homology"/>
<dbReference type="Proteomes" id="UP000807306">
    <property type="component" value="Unassembled WGS sequence"/>
</dbReference>
<evidence type="ECO:0000256" key="1">
    <source>
        <dbReference type="RuleBase" id="RU004560"/>
    </source>
</evidence>
<evidence type="ECO:0000313" key="5">
    <source>
        <dbReference type="Proteomes" id="UP000807306"/>
    </source>
</evidence>
<dbReference type="InterPro" id="IPR030379">
    <property type="entry name" value="G_SEPTIN_dom"/>
</dbReference>
<organism evidence="4 5">
    <name type="scientific">Crepidotus variabilis</name>
    <dbReference type="NCBI Taxonomy" id="179855"/>
    <lineage>
        <taxon>Eukaryota</taxon>
        <taxon>Fungi</taxon>
        <taxon>Dikarya</taxon>
        <taxon>Basidiomycota</taxon>
        <taxon>Agaricomycotina</taxon>
        <taxon>Agaricomycetes</taxon>
        <taxon>Agaricomycetidae</taxon>
        <taxon>Agaricales</taxon>
        <taxon>Agaricineae</taxon>
        <taxon>Crepidotaceae</taxon>
        <taxon>Crepidotus</taxon>
    </lineage>
</organism>
<sequence length="300" mass="33967">MLGNQENIIAIMGPSGSGKSRIIDTLAHTNWSGPGLANVTQKIQSVKTTLKSRNGKGVQVTLVDTPGFGDTHKSDLQILEMIADWLEQNYRKGVCLTGIIYLARITDNRITGDSFRCMKMFGKLCGGAEQLAKRVAFVTTMWDKIQHNVGTGREMALRDVLRPMLDRGARVLRSNNTRTSNQQIVLDLIDLTASQPHPVLMQEEMVDQARPLIETEAAQMLFDQFQILLSKHKATLKDLEEIARRSNDSNLREDLELERQKIEKELNDTFAEAKKLKLSWAQRLLAFFRKSVRFFEFDSS</sequence>
<dbReference type="AlphaFoldDB" id="A0A9P6JV79"/>
<dbReference type="SUPFAM" id="SSF52540">
    <property type="entry name" value="P-loop containing nucleoside triphosphate hydrolases"/>
    <property type="match status" value="1"/>
</dbReference>
<feature type="domain" description="Septin-type G" evidence="3">
    <location>
        <begin position="9"/>
        <end position="110"/>
    </location>
</feature>
<comment type="similarity">
    <text evidence="1">Belongs to the TRAFAC class TrmE-Era-EngA-EngB-Septin-like GTPase superfamily. Septin GTPase family.</text>
</comment>
<dbReference type="Gene3D" id="3.40.50.300">
    <property type="entry name" value="P-loop containing nucleotide triphosphate hydrolases"/>
    <property type="match status" value="1"/>
</dbReference>
<accession>A0A9P6JV79</accession>
<dbReference type="InterPro" id="IPR027417">
    <property type="entry name" value="P-loop_NTPase"/>
</dbReference>
<dbReference type="OrthoDB" id="8954335at2759"/>
<keyword evidence="5" id="KW-1185">Reference proteome</keyword>
<protein>
    <submittedName>
        <fullName evidence="4">P-loop containing nucleoside triphosphate hydrolase protein</fullName>
    </submittedName>
</protein>
<dbReference type="Pfam" id="PF00735">
    <property type="entry name" value="Septin"/>
    <property type="match status" value="1"/>
</dbReference>
<keyword evidence="2" id="KW-0175">Coiled coil</keyword>
<evidence type="ECO:0000256" key="2">
    <source>
        <dbReference type="SAM" id="Coils"/>
    </source>
</evidence>
<evidence type="ECO:0000259" key="3">
    <source>
        <dbReference type="Pfam" id="PF00735"/>
    </source>
</evidence>
<reference evidence="4" key="1">
    <citation type="submission" date="2020-11" db="EMBL/GenBank/DDBJ databases">
        <authorList>
            <consortium name="DOE Joint Genome Institute"/>
            <person name="Ahrendt S."/>
            <person name="Riley R."/>
            <person name="Andreopoulos W."/>
            <person name="Labutti K."/>
            <person name="Pangilinan J."/>
            <person name="Ruiz-Duenas F.J."/>
            <person name="Barrasa J.M."/>
            <person name="Sanchez-Garcia M."/>
            <person name="Camarero S."/>
            <person name="Miyauchi S."/>
            <person name="Serrano A."/>
            <person name="Linde D."/>
            <person name="Babiker R."/>
            <person name="Drula E."/>
            <person name="Ayuso-Fernandez I."/>
            <person name="Pacheco R."/>
            <person name="Padilla G."/>
            <person name="Ferreira P."/>
            <person name="Barriuso J."/>
            <person name="Kellner H."/>
            <person name="Castanera R."/>
            <person name="Alfaro M."/>
            <person name="Ramirez L."/>
            <person name="Pisabarro A.G."/>
            <person name="Kuo A."/>
            <person name="Tritt A."/>
            <person name="Lipzen A."/>
            <person name="He G."/>
            <person name="Yan M."/>
            <person name="Ng V."/>
            <person name="Cullen D."/>
            <person name="Martin F."/>
            <person name="Rosso M.-N."/>
            <person name="Henrissat B."/>
            <person name="Hibbett D."/>
            <person name="Martinez A.T."/>
            <person name="Grigoriev I.V."/>
        </authorList>
    </citation>
    <scope>NUCLEOTIDE SEQUENCE</scope>
    <source>
        <strain evidence="4">CBS 506.95</strain>
    </source>
</reference>
<gene>
    <name evidence="4" type="ORF">CPB83DRAFT_832137</name>
</gene>
<dbReference type="EMBL" id="MU157828">
    <property type="protein sequence ID" value="KAF9533688.1"/>
    <property type="molecule type" value="Genomic_DNA"/>
</dbReference>
<keyword evidence="1" id="KW-0547">Nucleotide-binding</keyword>
<feature type="coiled-coil region" evidence="2">
    <location>
        <begin position="245"/>
        <end position="279"/>
    </location>
</feature>
<keyword evidence="1" id="KW-0342">GTP-binding</keyword>
<comment type="caution">
    <text evidence="4">The sequence shown here is derived from an EMBL/GenBank/DDBJ whole genome shotgun (WGS) entry which is preliminary data.</text>
</comment>
<name>A0A9P6JV79_9AGAR</name>
<dbReference type="GO" id="GO:0016787">
    <property type="term" value="F:hydrolase activity"/>
    <property type="evidence" value="ECO:0007669"/>
    <property type="project" value="UniProtKB-KW"/>
</dbReference>